<dbReference type="Gene3D" id="2.170.130.10">
    <property type="entry name" value="TonB-dependent receptor, plug domain"/>
    <property type="match status" value="1"/>
</dbReference>
<keyword evidence="2 8" id="KW-0813">Transport</keyword>
<organism evidence="13 14">
    <name type="scientific">Gilvimarinus xylanilyticus</name>
    <dbReference type="NCBI Taxonomy" id="2944139"/>
    <lineage>
        <taxon>Bacteria</taxon>
        <taxon>Pseudomonadati</taxon>
        <taxon>Pseudomonadota</taxon>
        <taxon>Gammaproteobacteria</taxon>
        <taxon>Cellvibrionales</taxon>
        <taxon>Cellvibrionaceae</taxon>
        <taxon>Gilvimarinus</taxon>
    </lineage>
</organism>
<dbReference type="InterPro" id="IPR012910">
    <property type="entry name" value="Plug_dom"/>
</dbReference>
<sequence length="685" mass="75975">MSRQRAIYVGIISAMAISPWASAHPVIEEINVSGQRTNLIGKSMSASQGMVSQADIEVRAMLRVGEILELVPGMVVTQHSGTGKANQYFLRGFNLDHGTDFSTAYDGMPVNMRTHGHGQGYTDINFIIPEVVGTLYYQKGPYYADVGDFSGAGAANIKSLRKRNQGMVQLTAGEDQYQRLLATDSVNTGATDVLWALEYTAYEGPWSDIDEDLDKINAQLKGTTDLSNGTFRWGVMAYDNQWNSADQIPARAVAQGIIDELGSIDTTTGGESHRYSVNLGFENEQWLVEAYAIDYGMNLWSNFTYFLDDPERGDQFEQVDDRQIFGGQVRYTINSRWAGKTVQNRFGLQTRFDDIGEVGLYTTERRVHDGVVRADAVDELSLAAYWDNTIEWSERFKTVLGLRYDQFEFEVNDKVGVNTAGVNLSQNSGDASDGIASVKASGIFTLTDHWETYLSAGSGYHSNDARGTTIVIDPNNGAAVDSVDPLVRSLGGEWGVRGHLGHNFNVSAALWYLTLDSELLFVGDAGNTEPSDESERRGFELTGYYRLNDSWTLDLEYAYTDAEFTHEQPGREIPGAVKDVVQFGVSGNFSNGLFGSARLRYFGPRPLVETDEVESSSSTLVNLKAGYHFEPFTLSLDVLNLLDSDDHDIDYYYESQLAGETEPVEDVHYHPLEPRTLRVSLEMAF</sequence>
<dbReference type="EMBL" id="JAMFTH010000001">
    <property type="protein sequence ID" value="MCP8898448.1"/>
    <property type="molecule type" value="Genomic_DNA"/>
</dbReference>
<keyword evidence="14" id="KW-1185">Reference proteome</keyword>
<dbReference type="Proteomes" id="UP001139319">
    <property type="component" value="Unassembled WGS sequence"/>
</dbReference>
<comment type="similarity">
    <text evidence="8 9">Belongs to the TonB-dependent receptor family.</text>
</comment>
<dbReference type="PANTHER" id="PTHR30069:SF36">
    <property type="entry name" value="BLL6948 PROTEIN"/>
    <property type="match status" value="1"/>
</dbReference>
<dbReference type="RefSeq" id="WP_253966725.1">
    <property type="nucleotide sequence ID" value="NZ_JAMFTH010000001.1"/>
</dbReference>
<dbReference type="Pfam" id="PF00593">
    <property type="entry name" value="TonB_dep_Rec_b-barrel"/>
    <property type="match status" value="1"/>
</dbReference>
<evidence type="ECO:0000256" key="2">
    <source>
        <dbReference type="ARBA" id="ARBA00022448"/>
    </source>
</evidence>
<keyword evidence="5 9" id="KW-0798">TonB box</keyword>
<evidence type="ECO:0000256" key="6">
    <source>
        <dbReference type="ARBA" id="ARBA00023136"/>
    </source>
</evidence>
<reference evidence="13" key="1">
    <citation type="submission" date="2022-05" db="EMBL/GenBank/DDBJ databases">
        <authorList>
            <person name="Sun H.-N."/>
        </authorList>
    </citation>
    <scope>NUCLEOTIDE SEQUENCE</scope>
    <source>
        <strain evidence="13">HB14</strain>
    </source>
</reference>
<dbReference type="GO" id="GO:0009279">
    <property type="term" value="C:cell outer membrane"/>
    <property type="evidence" value="ECO:0007669"/>
    <property type="project" value="UniProtKB-SubCell"/>
</dbReference>
<dbReference type="PANTHER" id="PTHR30069">
    <property type="entry name" value="TONB-DEPENDENT OUTER MEMBRANE RECEPTOR"/>
    <property type="match status" value="1"/>
</dbReference>
<evidence type="ECO:0000256" key="9">
    <source>
        <dbReference type="RuleBase" id="RU003357"/>
    </source>
</evidence>
<feature type="signal peptide" evidence="10">
    <location>
        <begin position="1"/>
        <end position="23"/>
    </location>
</feature>
<dbReference type="Gene3D" id="2.40.170.20">
    <property type="entry name" value="TonB-dependent receptor, beta-barrel domain"/>
    <property type="match status" value="1"/>
</dbReference>
<keyword evidence="7 8" id="KW-0998">Cell outer membrane</keyword>
<evidence type="ECO:0000259" key="11">
    <source>
        <dbReference type="Pfam" id="PF00593"/>
    </source>
</evidence>
<dbReference type="SUPFAM" id="SSF56935">
    <property type="entry name" value="Porins"/>
    <property type="match status" value="1"/>
</dbReference>
<evidence type="ECO:0000256" key="10">
    <source>
        <dbReference type="SAM" id="SignalP"/>
    </source>
</evidence>
<feature type="chain" id="PRO_5040995768" evidence="10">
    <location>
        <begin position="24"/>
        <end position="685"/>
    </location>
</feature>
<dbReference type="InterPro" id="IPR039426">
    <property type="entry name" value="TonB-dep_rcpt-like"/>
</dbReference>
<evidence type="ECO:0000256" key="7">
    <source>
        <dbReference type="ARBA" id="ARBA00023237"/>
    </source>
</evidence>
<keyword evidence="4 8" id="KW-0812">Transmembrane</keyword>
<dbReference type="Pfam" id="PF07715">
    <property type="entry name" value="Plug"/>
    <property type="match status" value="1"/>
</dbReference>
<feature type="domain" description="TonB-dependent receptor-like beta-barrel" evidence="11">
    <location>
        <begin position="227"/>
        <end position="641"/>
    </location>
</feature>
<dbReference type="GO" id="GO:0015344">
    <property type="term" value="F:siderophore uptake transmembrane transporter activity"/>
    <property type="evidence" value="ECO:0007669"/>
    <property type="project" value="TreeGrafter"/>
</dbReference>
<evidence type="ECO:0000256" key="1">
    <source>
        <dbReference type="ARBA" id="ARBA00004571"/>
    </source>
</evidence>
<keyword evidence="10" id="KW-0732">Signal</keyword>
<gene>
    <name evidence="13" type="ORF">M6D89_03955</name>
</gene>
<evidence type="ECO:0000256" key="4">
    <source>
        <dbReference type="ARBA" id="ARBA00022692"/>
    </source>
</evidence>
<keyword evidence="13" id="KW-0675">Receptor</keyword>
<accession>A0A9X2I0M2</accession>
<dbReference type="InterPro" id="IPR037066">
    <property type="entry name" value="Plug_dom_sf"/>
</dbReference>
<protein>
    <submittedName>
        <fullName evidence="13">TonB-dependent receptor</fullName>
    </submittedName>
</protein>
<reference evidence="13" key="2">
    <citation type="submission" date="2023-01" db="EMBL/GenBank/DDBJ databases">
        <title>Gilvimarinus xylanilyticus HB14 isolated from Caulerpa lentillifera aquaculture base in Hainan, China.</title>
        <authorList>
            <person name="Zhang Y.-J."/>
        </authorList>
    </citation>
    <scope>NUCLEOTIDE SEQUENCE</scope>
    <source>
        <strain evidence="13">HB14</strain>
    </source>
</reference>
<dbReference type="InterPro" id="IPR036942">
    <property type="entry name" value="Beta-barrel_TonB_sf"/>
</dbReference>
<proteinExistence type="inferred from homology"/>
<keyword evidence="6 8" id="KW-0472">Membrane</keyword>
<comment type="caution">
    <text evidence="13">The sequence shown here is derived from an EMBL/GenBank/DDBJ whole genome shotgun (WGS) entry which is preliminary data.</text>
</comment>
<evidence type="ECO:0000256" key="8">
    <source>
        <dbReference type="PROSITE-ProRule" id="PRU01360"/>
    </source>
</evidence>
<dbReference type="AlphaFoldDB" id="A0A9X2I0M2"/>
<dbReference type="InterPro" id="IPR000531">
    <property type="entry name" value="Beta-barrel_TonB"/>
</dbReference>
<evidence type="ECO:0000256" key="3">
    <source>
        <dbReference type="ARBA" id="ARBA00022452"/>
    </source>
</evidence>
<evidence type="ECO:0000256" key="5">
    <source>
        <dbReference type="ARBA" id="ARBA00023077"/>
    </source>
</evidence>
<keyword evidence="3 8" id="KW-1134">Transmembrane beta strand</keyword>
<dbReference type="GO" id="GO:0044718">
    <property type="term" value="P:siderophore transmembrane transport"/>
    <property type="evidence" value="ECO:0007669"/>
    <property type="project" value="TreeGrafter"/>
</dbReference>
<name>A0A9X2I0M2_9GAMM</name>
<feature type="domain" description="TonB-dependent receptor plug" evidence="12">
    <location>
        <begin position="45"/>
        <end position="153"/>
    </location>
</feature>
<comment type="subcellular location">
    <subcellularLocation>
        <location evidence="1 8">Cell outer membrane</location>
        <topology evidence="1 8">Multi-pass membrane protein</topology>
    </subcellularLocation>
</comment>
<evidence type="ECO:0000313" key="14">
    <source>
        <dbReference type="Proteomes" id="UP001139319"/>
    </source>
</evidence>
<evidence type="ECO:0000259" key="12">
    <source>
        <dbReference type="Pfam" id="PF07715"/>
    </source>
</evidence>
<evidence type="ECO:0000313" key="13">
    <source>
        <dbReference type="EMBL" id="MCP8898448.1"/>
    </source>
</evidence>
<dbReference type="PROSITE" id="PS52016">
    <property type="entry name" value="TONB_DEPENDENT_REC_3"/>
    <property type="match status" value="1"/>
</dbReference>